<proteinExistence type="predicted"/>
<dbReference type="OrthoDB" id="4158265at2759"/>
<keyword evidence="4" id="KW-1185">Reference proteome</keyword>
<feature type="compositionally biased region" description="Polar residues" evidence="1">
    <location>
        <begin position="541"/>
        <end position="562"/>
    </location>
</feature>
<feature type="signal peptide" evidence="2">
    <location>
        <begin position="1"/>
        <end position="20"/>
    </location>
</feature>
<evidence type="ECO:0000256" key="1">
    <source>
        <dbReference type="SAM" id="MobiDB-lite"/>
    </source>
</evidence>
<feature type="compositionally biased region" description="Polar residues" evidence="1">
    <location>
        <begin position="1077"/>
        <end position="1100"/>
    </location>
</feature>
<feature type="compositionally biased region" description="Basic and acidic residues" evidence="1">
    <location>
        <begin position="1376"/>
        <end position="1386"/>
    </location>
</feature>
<feature type="compositionally biased region" description="Acidic residues" evidence="1">
    <location>
        <begin position="1400"/>
        <end position="1424"/>
    </location>
</feature>
<feature type="region of interest" description="Disordered" evidence="1">
    <location>
        <begin position="301"/>
        <end position="341"/>
    </location>
</feature>
<feature type="chain" id="PRO_5004932577" evidence="2">
    <location>
        <begin position="21"/>
        <end position="1523"/>
    </location>
</feature>
<sequence length="1523" mass="166266">MLSLKWILLFCLCFFSNVEAIPRILTPDIGVFVGAAGAVGFAGLVGWNLLRPSKTGNIPVQSHRDRVTFSGSSLLPMPTATPTGFEAPSIVKTVVSKGSTDVVPQSMCRSAVPMTRFFEVEAWSNGTIIYIEEIAGLRVGDLNNRYSNGSVSAMKETFTLSEELEEDNSQASGVSWSINIPEPQPPALNVSSSPWELAWIFLNVHADRKLRPVIESARRDFFIVLDFLNKALTLILKLVSTHPARAVFILVGVPLVTKFGSAVARRGLIMLSLYAPLIILLLQDNLDRYIGWYAGREEEPELNTEVATEPLPVEEQVSTPELQTEAPLDLTPAGDEEDSLPGEFFDAAERDNEESLPGEFLDSAEHLPSLGPVEASPLTCDPENYKATGIFKAPPASKVSQLSPSRKTSIRQRTDENQMHGRLLRDQLFGRRWKDSTSTAAQGLEDLSSRKALEEQAEPSHLQKPGVPTESHDQLQPAHLVAEESECTVTLESEQVPSPQSSSSIMPCSTDIPMFQQSHGNEPVERQLESTVSDKHDDVTSRSFPTGIYNDTVSTETESSFHSGLHHGPMPQPGQGQPAMYASEPTSPEGESIILPSETVHSPTHSNISSIPTEDDKKIEDDKDENGSPQGPGPSTRILEAIPEEEQPEESTDNSLHNNDGNSNDQACRKGSTSKNPLSPTRFGSAGGVAYDFGSALATAQERLKELTRPSIRGTDGASGATGDCTDCGTTEFGYLLDSNAPVSTPSKQPIVDVFNGTGGGRRGGLRSQTQAVGTAASRSERGRGVTFATESDGSVVNQTYYFQIEEAPVALRDSMVVDAQGQQATGVQVSTEQPPAALPDSMLVDAQGQQATGVQVSTEQPPSVVSASAGEQQPFNFVAPDPAPGYKTQAEEEPHVASQVTPAFFSALDSWSRMPADYRTQALAEWALGPQILPPVANTAEPEPIEAAEAAAEAEPSQSVPHLVNTDEILSASMSGLFLGQDPVNMDYEHDGPAHEVPFAQQVSQGPPVSPQSAVQEQAAAIALGYRPAHPVSMDSQQHDSAASHQPRSLEAQAHPVEMRDEYMADVAAVSAFDKGSTSDTPQASSTPAYPSIFPQSQGDGFPHSPLPGLDFYQQADLEAERRQRDEFRHLPQRNRATQYRGSDRKPLPMESVRFRCEPSQRSVFLRDSSQQTPHKGPPQPAETLLSNMSNAATPQNPGNQAFQSSDIPAGGTQSQVRAAETGQDSQHSTPSRGSKDDAQKESDATVDDLSFEEEDIQNQSGRVSQFPPLEDDVAGHAVTDSGSEAEFIAEGQGDSLDDEFDAAQLAYFRLREECEAQRRQMEEERGNAHPASGEQDLDEDEESESEEESDEEGREDPWGEDDEDEDEDEEEEQDNHGDGGDEHGGSGGSQQEQRPSDIEDFDDRDEDEKHDEDWSEDALLGEEDGFPCRDRIFRELSRLEQKVPQPFEIPEPTRIFVNRKQAYVHASVAKHIWWCVTAQGREWLFNNWDGIRKSHGWDMIERCQETVDRHEEVEAQREAQY</sequence>
<reference evidence="3 4" key="1">
    <citation type="submission" date="2013-03" db="EMBL/GenBank/DDBJ databases">
        <title>The Genome Sequence of Cladophialophora psammophila CBS 110553.</title>
        <authorList>
            <consortium name="The Broad Institute Genomics Platform"/>
            <person name="Cuomo C."/>
            <person name="de Hoog S."/>
            <person name="Gorbushina A."/>
            <person name="Walker B."/>
            <person name="Young S.K."/>
            <person name="Zeng Q."/>
            <person name="Gargeya S."/>
            <person name="Fitzgerald M."/>
            <person name="Haas B."/>
            <person name="Abouelleil A."/>
            <person name="Allen A.W."/>
            <person name="Alvarado L."/>
            <person name="Arachchi H.M."/>
            <person name="Berlin A.M."/>
            <person name="Chapman S.B."/>
            <person name="Gainer-Dewar J."/>
            <person name="Goldberg J."/>
            <person name="Griggs A."/>
            <person name="Gujja S."/>
            <person name="Hansen M."/>
            <person name="Howarth C."/>
            <person name="Imamovic A."/>
            <person name="Ireland A."/>
            <person name="Larimer J."/>
            <person name="McCowan C."/>
            <person name="Murphy C."/>
            <person name="Pearson M."/>
            <person name="Poon T.W."/>
            <person name="Priest M."/>
            <person name="Roberts A."/>
            <person name="Saif S."/>
            <person name="Shea T."/>
            <person name="Sisk P."/>
            <person name="Sykes S."/>
            <person name="Wortman J."/>
            <person name="Nusbaum C."/>
            <person name="Birren B."/>
        </authorList>
    </citation>
    <scope>NUCLEOTIDE SEQUENCE [LARGE SCALE GENOMIC DNA]</scope>
    <source>
        <strain evidence="3 4">CBS 110553</strain>
    </source>
</reference>
<dbReference type="EMBL" id="AMGX01000006">
    <property type="protein sequence ID" value="EXJ72141.1"/>
    <property type="molecule type" value="Genomic_DNA"/>
</dbReference>
<feature type="compositionally biased region" description="Acidic residues" evidence="1">
    <location>
        <begin position="1337"/>
        <end position="1375"/>
    </location>
</feature>
<dbReference type="RefSeq" id="XP_007743439.1">
    <property type="nucleotide sequence ID" value="XM_007745249.1"/>
</dbReference>
<accession>W9X5D7</accession>
<feature type="compositionally biased region" description="Polar residues" evidence="1">
    <location>
        <begin position="398"/>
        <end position="407"/>
    </location>
</feature>
<protein>
    <submittedName>
        <fullName evidence="3">Uncharacterized protein</fullName>
    </submittedName>
</protein>
<organism evidence="3 4">
    <name type="scientific">Cladophialophora psammophila CBS 110553</name>
    <dbReference type="NCBI Taxonomy" id="1182543"/>
    <lineage>
        <taxon>Eukaryota</taxon>
        <taxon>Fungi</taxon>
        <taxon>Dikarya</taxon>
        <taxon>Ascomycota</taxon>
        <taxon>Pezizomycotina</taxon>
        <taxon>Eurotiomycetes</taxon>
        <taxon>Chaetothyriomycetidae</taxon>
        <taxon>Chaetothyriales</taxon>
        <taxon>Herpotrichiellaceae</taxon>
        <taxon>Cladophialophora</taxon>
    </lineage>
</organism>
<feature type="region of interest" description="Disordered" evidence="1">
    <location>
        <begin position="452"/>
        <end position="689"/>
    </location>
</feature>
<keyword evidence="2" id="KW-0732">Signal</keyword>
<feature type="region of interest" description="Disordered" evidence="1">
    <location>
        <begin position="1032"/>
        <end position="1051"/>
    </location>
</feature>
<feature type="compositionally biased region" description="Polar residues" evidence="1">
    <location>
        <begin position="1186"/>
        <end position="1234"/>
    </location>
</feature>
<dbReference type="STRING" id="1182543.W9X5D7"/>
<comment type="caution">
    <text evidence="3">The sequence shown here is derived from an EMBL/GenBank/DDBJ whole genome shotgun (WGS) entry which is preliminary data.</text>
</comment>
<name>W9X5D7_9EURO</name>
<feature type="compositionally biased region" description="Acidic residues" evidence="1">
    <location>
        <begin position="642"/>
        <end position="652"/>
    </location>
</feature>
<feature type="compositionally biased region" description="Basic and acidic residues" evidence="1">
    <location>
        <begin position="1235"/>
        <end position="1245"/>
    </location>
</feature>
<feature type="compositionally biased region" description="Basic and acidic residues" evidence="1">
    <location>
        <begin position="1318"/>
        <end position="1329"/>
    </location>
</feature>
<gene>
    <name evidence="3" type="ORF">A1O5_04645</name>
</gene>
<evidence type="ECO:0000313" key="3">
    <source>
        <dbReference type="EMBL" id="EXJ72141.1"/>
    </source>
</evidence>
<feature type="region of interest" description="Disordered" evidence="1">
    <location>
        <begin position="395"/>
        <end position="421"/>
    </location>
</feature>
<feature type="compositionally biased region" description="Polar residues" evidence="1">
    <location>
        <begin position="599"/>
        <end position="612"/>
    </location>
</feature>
<feature type="compositionally biased region" description="Basic and acidic residues" evidence="1">
    <location>
        <begin position="1120"/>
        <end position="1131"/>
    </location>
</feature>
<feature type="compositionally biased region" description="Acidic residues" evidence="1">
    <location>
        <begin position="1246"/>
        <end position="1258"/>
    </location>
</feature>
<feature type="region of interest" description="Disordered" evidence="1">
    <location>
        <begin position="1075"/>
        <end position="1286"/>
    </location>
</feature>
<feature type="compositionally biased region" description="Low complexity" evidence="1">
    <location>
        <begin position="492"/>
        <end position="504"/>
    </location>
</feature>
<feature type="compositionally biased region" description="Polar residues" evidence="1">
    <location>
        <begin position="1161"/>
        <end position="1175"/>
    </location>
</feature>
<evidence type="ECO:0000256" key="2">
    <source>
        <dbReference type="SAM" id="SignalP"/>
    </source>
</evidence>
<feature type="region of interest" description="Disordered" evidence="1">
    <location>
        <begin position="740"/>
        <end position="784"/>
    </location>
</feature>
<feature type="compositionally biased region" description="Basic and acidic residues" evidence="1">
    <location>
        <begin position="412"/>
        <end position="421"/>
    </location>
</feature>
<feature type="compositionally biased region" description="Polar residues" evidence="1">
    <location>
        <begin position="1035"/>
        <end position="1048"/>
    </location>
</feature>
<feature type="region of interest" description="Disordered" evidence="1">
    <location>
        <begin position="1318"/>
        <end position="1424"/>
    </location>
</feature>
<feature type="compositionally biased region" description="Basic and acidic residues" evidence="1">
    <location>
        <begin position="522"/>
        <end position="540"/>
    </location>
</feature>
<dbReference type="HOGENOM" id="CLU_238648_0_0_1"/>
<evidence type="ECO:0000313" key="4">
    <source>
        <dbReference type="Proteomes" id="UP000019471"/>
    </source>
</evidence>
<feature type="compositionally biased region" description="Polar residues" evidence="1">
    <location>
        <begin position="653"/>
        <end position="679"/>
    </location>
</feature>
<dbReference type="Proteomes" id="UP000019471">
    <property type="component" value="Unassembled WGS sequence"/>
</dbReference>
<feature type="compositionally biased region" description="Basic and acidic residues" evidence="1">
    <location>
        <begin position="1143"/>
        <end position="1160"/>
    </location>
</feature>
<dbReference type="GeneID" id="19189366"/>